<dbReference type="PANTHER" id="PTHR13275">
    <property type="entry name" value="YL-1 PROTEIN TRANSCRIPTION FACTOR-LIKE 1"/>
    <property type="match status" value="1"/>
</dbReference>
<dbReference type="STRING" id="2711.A0A067ETX0"/>
<dbReference type="PaxDb" id="2711-XP_006491805.1"/>
<keyword evidence="2" id="KW-0175">Coiled coil</keyword>
<dbReference type="InterPro" id="IPR046757">
    <property type="entry name" value="YL1_N"/>
</dbReference>
<dbReference type="OrthoDB" id="78296at2759"/>
<accession>A0A067ETX0</accession>
<dbReference type="SMR" id="A0A067ETX0"/>
<evidence type="ECO:0000259" key="4">
    <source>
        <dbReference type="SMART" id="SM00993"/>
    </source>
</evidence>
<feature type="region of interest" description="Disordered" evidence="3">
    <location>
        <begin position="24"/>
        <end position="85"/>
    </location>
</feature>
<feature type="domain" description="Vps72/YL1 C-terminal" evidence="4">
    <location>
        <begin position="266"/>
        <end position="295"/>
    </location>
</feature>
<dbReference type="AlphaFoldDB" id="A0A067ETX0"/>
<feature type="compositionally biased region" description="Acidic residues" evidence="3">
    <location>
        <begin position="48"/>
        <end position="85"/>
    </location>
</feature>
<comment type="similarity">
    <text evidence="1">Belongs to the VPS72/YL1 family.</text>
</comment>
<evidence type="ECO:0000256" key="1">
    <source>
        <dbReference type="ARBA" id="ARBA00006832"/>
    </source>
</evidence>
<dbReference type="Pfam" id="PF05764">
    <property type="entry name" value="YL1"/>
    <property type="match status" value="1"/>
</dbReference>
<dbReference type="KEGG" id="cit:102628304"/>
<evidence type="ECO:0000313" key="5">
    <source>
        <dbReference type="EMBL" id="KDO54361.1"/>
    </source>
</evidence>
<reference evidence="5 6" key="1">
    <citation type="submission" date="2014-04" db="EMBL/GenBank/DDBJ databases">
        <authorList>
            <consortium name="International Citrus Genome Consortium"/>
            <person name="Gmitter F."/>
            <person name="Chen C."/>
            <person name="Farmerie W."/>
            <person name="Harkins T."/>
            <person name="Desany B."/>
            <person name="Mohiuddin M."/>
            <person name="Kodira C."/>
            <person name="Borodovsky M."/>
            <person name="Lomsadze A."/>
            <person name="Burns P."/>
            <person name="Jenkins J."/>
            <person name="Prochnik S."/>
            <person name="Shu S."/>
            <person name="Chapman J."/>
            <person name="Pitluck S."/>
            <person name="Schmutz J."/>
            <person name="Rokhsar D."/>
        </authorList>
    </citation>
    <scope>NUCLEOTIDE SEQUENCE</scope>
</reference>
<evidence type="ECO:0000256" key="3">
    <source>
        <dbReference type="SAM" id="MobiDB-lite"/>
    </source>
</evidence>
<name>A0A067ETX0_CITSI</name>
<dbReference type="SMART" id="SM00993">
    <property type="entry name" value="YL1_C"/>
    <property type="match status" value="1"/>
</dbReference>
<keyword evidence="6" id="KW-1185">Reference proteome</keyword>
<evidence type="ECO:0000256" key="2">
    <source>
        <dbReference type="SAM" id="Coils"/>
    </source>
</evidence>
<dbReference type="Proteomes" id="UP000027120">
    <property type="component" value="Unassembled WGS sequence"/>
</dbReference>
<dbReference type="GO" id="GO:0005634">
    <property type="term" value="C:nucleus"/>
    <property type="evidence" value="ECO:0000318"/>
    <property type="project" value="GO_Central"/>
</dbReference>
<feature type="coiled-coil region" evidence="2">
    <location>
        <begin position="179"/>
        <end position="213"/>
    </location>
</feature>
<protein>
    <recommendedName>
        <fullName evidence="4">Vps72/YL1 C-terminal domain-containing protein</fullName>
    </recommendedName>
</protein>
<dbReference type="PANTHER" id="PTHR13275:SF4">
    <property type="entry name" value="VACUOLAR PROTEIN SORTING-ASSOCIATED PROTEIN 72 HOMOLOG"/>
    <property type="match status" value="1"/>
</dbReference>
<proteinExistence type="inferred from homology"/>
<dbReference type="eggNOG" id="KOG2897">
    <property type="taxonomic scope" value="Eukaryota"/>
</dbReference>
<sequence>METGTSSKEDAPVFLDRSSRVTRGKRMNKLLDDENEEDEAFWNQDALKEEENDDNYEEEQEIADEFDSDFDEDEPEPDEEVENEVDERVWTKKRLIFPGKPLTKKKKKKKILSKLDSPDKDVKSNEQSILPENHDVPNDVEGERIIRKSTRTAVVVRQAERDAIRAALQATMKPIKRKKEGEEKRMTQEEMLLEAAQTEIMNLRNLERVLAREEEVKKRAIVHKAVYTGPQLRYLSKDGYSYLEFSKGVSFQSELSTTSVPYPERAVCAVTGLPAKYRDPKTGLPYATKEAFKIIRERFVDKSSGIRKAMDMGTLFDSLSRKGFMATRRRSKSSNKNEKSYLRYSARFRRFPSLEIEVSD</sequence>
<evidence type="ECO:0000313" key="6">
    <source>
        <dbReference type="Proteomes" id="UP000027120"/>
    </source>
</evidence>
<dbReference type="Pfam" id="PF08265">
    <property type="entry name" value="YL1_C"/>
    <property type="match status" value="1"/>
</dbReference>
<dbReference type="EMBL" id="KK784997">
    <property type="protein sequence ID" value="KDO54361.1"/>
    <property type="molecule type" value="Genomic_DNA"/>
</dbReference>
<organism evidence="5 6">
    <name type="scientific">Citrus sinensis</name>
    <name type="common">Sweet orange</name>
    <name type="synonym">Citrus aurantium var. sinensis</name>
    <dbReference type="NCBI Taxonomy" id="2711"/>
    <lineage>
        <taxon>Eukaryota</taxon>
        <taxon>Viridiplantae</taxon>
        <taxon>Streptophyta</taxon>
        <taxon>Embryophyta</taxon>
        <taxon>Tracheophyta</taxon>
        <taxon>Spermatophyta</taxon>
        <taxon>Magnoliopsida</taxon>
        <taxon>eudicotyledons</taxon>
        <taxon>Gunneridae</taxon>
        <taxon>Pentapetalae</taxon>
        <taxon>rosids</taxon>
        <taxon>malvids</taxon>
        <taxon>Sapindales</taxon>
        <taxon>Rutaceae</taxon>
        <taxon>Aurantioideae</taxon>
        <taxon>Citrus</taxon>
    </lineage>
</organism>
<gene>
    <name evidence="5" type="ORF">CISIN_1g018130mg</name>
</gene>
<dbReference type="InterPro" id="IPR013272">
    <property type="entry name" value="Vps72/YL1_C"/>
</dbReference>